<name>A0AAD1XI21_EUPCR</name>
<dbReference type="Pfam" id="PF00573">
    <property type="entry name" value="Ribosomal_L4"/>
    <property type="match status" value="1"/>
</dbReference>
<feature type="region of interest" description="Disordered" evidence="5">
    <location>
        <begin position="119"/>
        <end position="141"/>
    </location>
</feature>
<dbReference type="InterPro" id="IPR002136">
    <property type="entry name" value="Ribosomal_uL4"/>
</dbReference>
<gene>
    <name evidence="6" type="ORF">ECRASSUSDP1_LOCUS14504</name>
</gene>
<keyword evidence="7" id="KW-1185">Reference proteome</keyword>
<evidence type="ECO:0000256" key="3">
    <source>
        <dbReference type="ARBA" id="ARBA00023274"/>
    </source>
</evidence>
<dbReference type="GO" id="GO:0003735">
    <property type="term" value="F:structural constituent of ribosome"/>
    <property type="evidence" value="ECO:0007669"/>
    <property type="project" value="InterPro"/>
</dbReference>
<evidence type="ECO:0000256" key="4">
    <source>
        <dbReference type="ARBA" id="ARBA00040565"/>
    </source>
</evidence>
<dbReference type="Gene3D" id="3.40.1370.10">
    <property type="match status" value="1"/>
</dbReference>
<comment type="similarity">
    <text evidence="1">Belongs to the universal ribosomal protein uL4 family.</text>
</comment>
<keyword evidence="2" id="KW-0689">Ribosomal protein</keyword>
<dbReference type="PANTHER" id="PTHR10746">
    <property type="entry name" value="50S RIBOSOMAL PROTEIN L4"/>
    <property type="match status" value="1"/>
</dbReference>
<dbReference type="GO" id="GO:0006412">
    <property type="term" value="P:translation"/>
    <property type="evidence" value="ECO:0007669"/>
    <property type="project" value="InterPro"/>
</dbReference>
<evidence type="ECO:0000256" key="1">
    <source>
        <dbReference type="ARBA" id="ARBA00010528"/>
    </source>
</evidence>
<dbReference type="InterPro" id="IPR023574">
    <property type="entry name" value="Ribosomal_uL4_dom_sf"/>
</dbReference>
<evidence type="ECO:0000256" key="2">
    <source>
        <dbReference type="ARBA" id="ARBA00022980"/>
    </source>
</evidence>
<protein>
    <recommendedName>
        <fullName evidence="4">Large ribosomal subunit protein uL4m</fullName>
    </recommendedName>
</protein>
<dbReference type="Proteomes" id="UP001295684">
    <property type="component" value="Unassembled WGS sequence"/>
</dbReference>
<reference evidence="6" key="1">
    <citation type="submission" date="2023-07" db="EMBL/GenBank/DDBJ databases">
        <authorList>
            <consortium name="AG Swart"/>
            <person name="Singh M."/>
            <person name="Singh A."/>
            <person name="Seah K."/>
            <person name="Emmerich C."/>
        </authorList>
    </citation>
    <scope>NUCLEOTIDE SEQUENCE</scope>
    <source>
        <strain evidence="6">DP1</strain>
    </source>
</reference>
<dbReference type="GO" id="GO:0005840">
    <property type="term" value="C:ribosome"/>
    <property type="evidence" value="ECO:0007669"/>
    <property type="project" value="UniProtKB-KW"/>
</dbReference>
<evidence type="ECO:0000313" key="6">
    <source>
        <dbReference type="EMBL" id="CAI2373164.1"/>
    </source>
</evidence>
<dbReference type="NCBIfam" id="TIGR03953">
    <property type="entry name" value="rplD_bact"/>
    <property type="match status" value="1"/>
</dbReference>
<dbReference type="AlphaFoldDB" id="A0AAD1XI21"/>
<organism evidence="6 7">
    <name type="scientific">Euplotes crassus</name>
    <dbReference type="NCBI Taxonomy" id="5936"/>
    <lineage>
        <taxon>Eukaryota</taxon>
        <taxon>Sar</taxon>
        <taxon>Alveolata</taxon>
        <taxon>Ciliophora</taxon>
        <taxon>Intramacronucleata</taxon>
        <taxon>Spirotrichea</taxon>
        <taxon>Hypotrichia</taxon>
        <taxon>Euplotida</taxon>
        <taxon>Euplotidae</taxon>
        <taxon>Moneuplotes</taxon>
    </lineage>
</organism>
<evidence type="ECO:0000256" key="5">
    <source>
        <dbReference type="SAM" id="MobiDB-lite"/>
    </source>
</evidence>
<evidence type="ECO:0000313" key="7">
    <source>
        <dbReference type="Proteomes" id="UP001295684"/>
    </source>
</evidence>
<dbReference type="PANTHER" id="PTHR10746:SF6">
    <property type="entry name" value="LARGE RIBOSOMAL SUBUNIT PROTEIN UL4M"/>
    <property type="match status" value="1"/>
</dbReference>
<sequence>MAFLAYRAYNNLVGKRVMRLTYQRAAYLSEFNESGIKPEPLIKTEEELILKRPWATYPFIKNQEFSIPIYNLHDGEYSGENVELDQELFNVPFRRDLMKDAYLYHTFFGVKTFVRSKTKGTMAGSGRKPKPQKGGGTARQGNIRSPILVKGAKAHGRKPKDYTIGINAKSLLKAMKTTLTGLLYERRIAVIQSESLESYKTKYLNKLLYNFSNPTKRRILFVIPINPCPNFLKASRNIPNINVMNIREMTIKDALKAEAIFFTKQSLSELEMQLETNHMELYRNRNLPRPKLPYDDLLQIDYSKAPDFFDKVKIEMEAFEFDPEKEAHIYSKALQGYLEKAQKYHEQKNELHSDPDIMFVNKAE</sequence>
<dbReference type="GO" id="GO:1990904">
    <property type="term" value="C:ribonucleoprotein complex"/>
    <property type="evidence" value="ECO:0007669"/>
    <property type="project" value="UniProtKB-KW"/>
</dbReference>
<proteinExistence type="inferred from homology"/>
<accession>A0AAD1XI21</accession>
<keyword evidence="3" id="KW-0687">Ribonucleoprotein</keyword>
<comment type="caution">
    <text evidence="6">The sequence shown here is derived from an EMBL/GenBank/DDBJ whole genome shotgun (WGS) entry which is preliminary data.</text>
</comment>
<dbReference type="EMBL" id="CAMPGE010014496">
    <property type="protein sequence ID" value="CAI2373164.1"/>
    <property type="molecule type" value="Genomic_DNA"/>
</dbReference>
<dbReference type="InterPro" id="IPR013005">
    <property type="entry name" value="Ribosomal_uL4-like"/>
</dbReference>
<dbReference type="SUPFAM" id="SSF52166">
    <property type="entry name" value="Ribosomal protein L4"/>
    <property type="match status" value="1"/>
</dbReference>